<dbReference type="Gene3D" id="3.10.310.30">
    <property type="match status" value="1"/>
</dbReference>
<evidence type="ECO:0000259" key="1">
    <source>
        <dbReference type="Pfam" id="PF01368"/>
    </source>
</evidence>
<proteinExistence type="predicted"/>
<feature type="domain" description="DDH" evidence="1">
    <location>
        <begin position="18"/>
        <end position="161"/>
    </location>
</feature>
<dbReference type="PANTHER" id="PTHR47618">
    <property type="entry name" value="BIFUNCTIONAL OLIGORIBONUCLEASE AND PAP PHOSPHATASE NRNA"/>
    <property type="match status" value="1"/>
</dbReference>
<dbReference type="GO" id="GO:0003676">
    <property type="term" value="F:nucleic acid binding"/>
    <property type="evidence" value="ECO:0007669"/>
    <property type="project" value="InterPro"/>
</dbReference>
<dbReference type="Pfam" id="PF01368">
    <property type="entry name" value="DHH"/>
    <property type="match status" value="1"/>
</dbReference>
<name>A0A1F7Y2C3_9BACT</name>
<dbReference type="Gene3D" id="3.90.1640.10">
    <property type="entry name" value="inorganic pyrophosphatase (n-terminal core)"/>
    <property type="match status" value="1"/>
</dbReference>
<gene>
    <name evidence="3" type="ORF">A2771_03920</name>
</gene>
<reference evidence="3 4" key="1">
    <citation type="journal article" date="2016" name="Nat. Commun.">
        <title>Thousands of microbial genomes shed light on interconnected biogeochemical processes in an aquifer system.</title>
        <authorList>
            <person name="Anantharaman K."/>
            <person name="Brown C.T."/>
            <person name="Hug L.A."/>
            <person name="Sharon I."/>
            <person name="Castelle C.J."/>
            <person name="Probst A.J."/>
            <person name="Thomas B.C."/>
            <person name="Singh A."/>
            <person name="Wilkins M.J."/>
            <person name="Karaoz U."/>
            <person name="Brodie E.L."/>
            <person name="Williams K.H."/>
            <person name="Hubbard S.S."/>
            <person name="Banfield J.F."/>
        </authorList>
    </citation>
    <scope>NUCLEOTIDE SEQUENCE [LARGE SCALE GENOMIC DNA]</scope>
</reference>
<dbReference type="AlphaFoldDB" id="A0A1F7Y2C3"/>
<evidence type="ECO:0000313" key="3">
    <source>
        <dbReference type="EMBL" id="OGM21431.1"/>
    </source>
</evidence>
<dbReference type="InterPro" id="IPR051319">
    <property type="entry name" value="Oligoribo/pAp-PDE_c-di-AMP_PDE"/>
</dbReference>
<feature type="domain" description="DHHA1" evidence="2">
    <location>
        <begin position="242"/>
        <end position="320"/>
    </location>
</feature>
<dbReference type="SUPFAM" id="SSF64182">
    <property type="entry name" value="DHH phosphoesterases"/>
    <property type="match status" value="1"/>
</dbReference>
<protein>
    <submittedName>
        <fullName evidence="3">Uncharacterized protein</fullName>
    </submittedName>
</protein>
<comment type="caution">
    <text evidence="3">The sequence shown here is derived from an EMBL/GenBank/DDBJ whole genome shotgun (WGS) entry which is preliminary data.</text>
</comment>
<dbReference type="PANTHER" id="PTHR47618:SF1">
    <property type="entry name" value="BIFUNCTIONAL OLIGORIBONUCLEASE AND PAP PHOSPHATASE NRNA"/>
    <property type="match status" value="1"/>
</dbReference>
<evidence type="ECO:0000259" key="2">
    <source>
        <dbReference type="Pfam" id="PF02272"/>
    </source>
</evidence>
<dbReference type="InterPro" id="IPR003156">
    <property type="entry name" value="DHHA1_dom"/>
</dbReference>
<feature type="non-terminal residue" evidence="3">
    <location>
        <position position="325"/>
    </location>
</feature>
<sequence>MYYKESKLIFEEIKKAKKILLNCHRSPDPDSVASNLALYQVLKHFGKEIKIISSDDIQKNLLFLQSTEKIDKVDMLNFDYSSYDLFIVLDSSSLDQAIGIKSPKLPEIPLIIIDHHVTNENYGKINLVDHVSSTCEVLYKMFTDWDVKFTPQLATILLTGIYSDTVSYQTPNTGVDTFFISSELLRLGADKDKIVLNLFHSYDFKLVKFWGEMLDRMRIDEEHYFVWVAIPFEVFSDFGKPKEAKSLAANIIFRTIKDTRFCIVMVEQKRGIMNLSFRTRYDFDVSKIAQELGGSGHTTSAGAWFEFENFDKAVEKVLNVARKYA</sequence>
<dbReference type="InterPro" id="IPR038763">
    <property type="entry name" value="DHH_sf"/>
</dbReference>
<dbReference type="EMBL" id="MGGD01000010">
    <property type="protein sequence ID" value="OGM21431.1"/>
    <property type="molecule type" value="Genomic_DNA"/>
</dbReference>
<evidence type="ECO:0000313" key="4">
    <source>
        <dbReference type="Proteomes" id="UP000176741"/>
    </source>
</evidence>
<dbReference type="InterPro" id="IPR001667">
    <property type="entry name" value="DDH_dom"/>
</dbReference>
<accession>A0A1F7Y2C3</accession>
<organism evidence="3 4">
    <name type="scientific">Candidatus Woesebacteria bacterium RIFCSPHIGHO2_01_FULL_38_26b</name>
    <dbReference type="NCBI Taxonomy" id="1802491"/>
    <lineage>
        <taxon>Bacteria</taxon>
        <taxon>Candidatus Woeseibacteriota</taxon>
    </lineage>
</organism>
<dbReference type="Proteomes" id="UP000176741">
    <property type="component" value="Unassembled WGS sequence"/>
</dbReference>
<dbReference type="Pfam" id="PF02272">
    <property type="entry name" value="DHHA1"/>
    <property type="match status" value="1"/>
</dbReference>